<dbReference type="AlphaFoldDB" id="A0A4Z2FQY1"/>
<sequence length="136" mass="13926">MVQEALCAGEETGVASQLAPRQLPAASWSPARLSESGTRGEGSVKGRGGRVGVTKRGREGAREGGRESAARAQVYLPQPIKPGSLGDSAKSTAGASSDVRASAASHGGPRPAGATELRLNQSYRRSKRGSSLDTLL</sequence>
<proteinExistence type="predicted"/>
<dbReference type="Proteomes" id="UP000314294">
    <property type="component" value="Unassembled WGS sequence"/>
</dbReference>
<comment type="caution">
    <text evidence="2">The sequence shown here is derived from an EMBL/GenBank/DDBJ whole genome shotgun (WGS) entry which is preliminary data.</text>
</comment>
<name>A0A4Z2FQY1_9TELE</name>
<evidence type="ECO:0000313" key="3">
    <source>
        <dbReference type="Proteomes" id="UP000314294"/>
    </source>
</evidence>
<dbReference type="EMBL" id="SRLO01001015">
    <property type="protein sequence ID" value="TNN42762.1"/>
    <property type="molecule type" value="Genomic_DNA"/>
</dbReference>
<accession>A0A4Z2FQY1</accession>
<feature type="compositionally biased region" description="Polar residues" evidence="1">
    <location>
        <begin position="118"/>
        <end position="136"/>
    </location>
</feature>
<gene>
    <name evidence="2" type="ORF">EYF80_047058</name>
</gene>
<organism evidence="2 3">
    <name type="scientific">Liparis tanakae</name>
    <name type="common">Tanaka's snailfish</name>
    <dbReference type="NCBI Taxonomy" id="230148"/>
    <lineage>
        <taxon>Eukaryota</taxon>
        <taxon>Metazoa</taxon>
        <taxon>Chordata</taxon>
        <taxon>Craniata</taxon>
        <taxon>Vertebrata</taxon>
        <taxon>Euteleostomi</taxon>
        <taxon>Actinopterygii</taxon>
        <taxon>Neopterygii</taxon>
        <taxon>Teleostei</taxon>
        <taxon>Neoteleostei</taxon>
        <taxon>Acanthomorphata</taxon>
        <taxon>Eupercaria</taxon>
        <taxon>Perciformes</taxon>
        <taxon>Cottioidei</taxon>
        <taxon>Cottales</taxon>
        <taxon>Liparidae</taxon>
        <taxon>Liparis</taxon>
    </lineage>
</organism>
<keyword evidence="3" id="KW-1185">Reference proteome</keyword>
<reference evidence="2 3" key="1">
    <citation type="submission" date="2019-03" db="EMBL/GenBank/DDBJ databases">
        <title>First draft genome of Liparis tanakae, snailfish: a comprehensive survey of snailfish specific genes.</title>
        <authorList>
            <person name="Kim W."/>
            <person name="Song I."/>
            <person name="Jeong J.-H."/>
            <person name="Kim D."/>
            <person name="Kim S."/>
            <person name="Ryu S."/>
            <person name="Song J.Y."/>
            <person name="Lee S.K."/>
        </authorList>
    </citation>
    <scope>NUCLEOTIDE SEQUENCE [LARGE SCALE GENOMIC DNA]</scope>
    <source>
        <tissue evidence="2">Muscle</tissue>
    </source>
</reference>
<evidence type="ECO:0000313" key="2">
    <source>
        <dbReference type="EMBL" id="TNN42762.1"/>
    </source>
</evidence>
<evidence type="ECO:0000256" key="1">
    <source>
        <dbReference type="SAM" id="MobiDB-lite"/>
    </source>
</evidence>
<feature type="compositionally biased region" description="Basic and acidic residues" evidence="1">
    <location>
        <begin position="56"/>
        <end position="69"/>
    </location>
</feature>
<feature type="region of interest" description="Disordered" evidence="1">
    <location>
        <begin position="1"/>
        <end position="136"/>
    </location>
</feature>
<protein>
    <submittedName>
        <fullName evidence="2">Uncharacterized protein</fullName>
    </submittedName>
</protein>
<feature type="compositionally biased region" description="Gly residues" evidence="1">
    <location>
        <begin position="39"/>
        <end position="51"/>
    </location>
</feature>